<feature type="transmembrane region" description="Helical" evidence="8">
    <location>
        <begin position="117"/>
        <end position="135"/>
    </location>
</feature>
<dbReference type="RefSeq" id="WP_173731700.1">
    <property type="nucleotide sequence ID" value="NZ_JABTTE010000017.1"/>
</dbReference>
<accession>A0A8J8KCZ4</accession>
<evidence type="ECO:0000313" key="9">
    <source>
        <dbReference type="EMBL" id="NSL52493.1"/>
    </source>
</evidence>
<comment type="caution">
    <text evidence="9">The sequence shown here is derived from an EMBL/GenBank/DDBJ whole genome shotgun (WGS) entry which is preliminary data.</text>
</comment>
<dbReference type="Gene3D" id="1.20.1740.10">
    <property type="entry name" value="Amino acid/polyamine transporter I"/>
    <property type="match status" value="1"/>
</dbReference>
<feature type="transmembrane region" description="Helical" evidence="8">
    <location>
        <begin position="77"/>
        <end position="97"/>
    </location>
</feature>
<name>A0A8J8KCZ4_9BACI</name>
<proteinExistence type="inferred from homology"/>
<feature type="transmembrane region" description="Helical" evidence="8">
    <location>
        <begin position="12"/>
        <end position="29"/>
    </location>
</feature>
<evidence type="ECO:0000256" key="7">
    <source>
        <dbReference type="ARBA" id="ARBA00023136"/>
    </source>
</evidence>
<feature type="transmembrane region" description="Helical" evidence="8">
    <location>
        <begin position="305"/>
        <end position="322"/>
    </location>
</feature>
<feature type="transmembrane region" description="Helical" evidence="8">
    <location>
        <begin position="41"/>
        <end position="65"/>
    </location>
</feature>
<evidence type="ECO:0000313" key="10">
    <source>
        <dbReference type="Proteomes" id="UP000625804"/>
    </source>
</evidence>
<evidence type="ECO:0000256" key="1">
    <source>
        <dbReference type="ARBA" id="ARBA00004141"/>
    </source>
</evidence>
<dbReference type="GO" id="GO:0016020">
    <property type="term" value="C:membrane"/>
    <property type="evidence" value="ECO:0007669"/>
    <property type="project" value="UniProtKB-SubCell"/>
</dbReference>
<dbReference type="EMBL" id="JABTTE010000017">
    <property type="protein sequence ID" value="NSL52493.1"/>
    <property type="molecule type" value="Genomic_DNA"/>
</dbReference>
<dbReference type="AlphaFoldDB" id="A0A8J8KCZ4"/>
<keyword evidence="3" id="KW-0813">Transport</keyword>
<feature type="transmembrane region" description="Helical" evidence="8">
    <location>
        <begin position="334"/>
        <end position="356"/>
    </location>
</feature>
<dbReference type="InterPro" id="IPR004761">
    <property type="entry name" value="Spore_GerAB"/>
</dbReference>
<keyword evidence="5 8" id="KW-0812">Transmembrane</keyword>
<evidence type="ECO:0000256" key="5">
    <source>
        <dbReference type="ARBA" id="ARBA00022692"/>
    </source>
</evidence>
<evidence type="ECO:0000256" key="2">
    <source>
        <dbReference type="ARBA" id="ARBA00007998"/>
    </source>
</evidence>
<evidence type="ECO:0000256" key="4">
    <source>
        <dbReference type="ARBA" id="ARBA00022544"/>
    </source>
</evidence>
<evidence type="ECO:0000256" key="3">
    <source>
        <dbReference type="ARBA" id="ARBA00022448"/>
    </source>
</evidence>
<feature type="transmembrane region" description="Helical" evidence="8">
    <location>
        <begin position="271"/>
        <end position="293"/>
    </location>
</feature>
<organism evidence="9 10">
    <name type="scientific">Calidifontibacillus erzurumensis</name>
    <dbReference type="NCBI Taxonomy" id="2741433"/>
    <lineage>
        <taxon>Bacteria</taxon>
        <taxon>Bacillati</taxon>
        <taxon>Bacillota</taxon>
        <taxon>Bacilli</taxon>
        <taxon>Bacillales</taxon>
        <taxon>Bacillaceae</taxon>
        <taxon>Calidifontibacillus/Schinkia group</taxon>
        <taxon>Calidifontibacillus</taxon>
    </lineage>
</organism>
<protein>
    <submittedName>
        <fullName evidence="9">Endospore germination permease</fullName>
    </submittedName>
</protein>
<gene>
    <name evidence="9" type="ORF">HR057_12090</name>
</gene>
<feature type="transmembrane region" description="Helical" evidence="8">
    <location>
        <begin position="187"/>
        <end position="207"/>
    </location>
</feature>
<keyword evidence="4" id="KW-0309">Germination</keyword>
<keyword evidence="10" id="KW-1185">Reference proteome</keyword>
<feature type="transmembrane region" description="Helical" evidence="8">
    <location>
        <begin position="147"/>
        <end position="167"/>
    </location>
</feature>
<feature type="transmembrane region" description="Helical" evidence="8">
    <location>
        <begin position="219"/>
        <end position="239"/>
    </location>
</feature>
<comment type="subcellular location">
    <subcellularLocation>
        <location evidence="1">Membrane</location>
        <topology evidence="1">Multi-pass membrane protein</topology>
    </subcellularLocation>
</comment>
<reference evidence="9" key="1">
    <citation type="submission" date="2020-06" db="EMBL/GenBank/DDBJ databases">
        <title>A novel thermopfilic bacterium from Erzurum, Turkey.</title>
        <authorList>
            <person name="Adiguzel A."/>
            <person name="Ay H."/>
            <person name="Baltaci M.O."/>
        </authorList>
    </citation>
    <scope>NUCLEOTIDE SEQUENCE</scope>
    <source>
        <strain evidence="9">P2</strain>
    </source>
</reference>
<sequence>MIEKGKISSLQLGMMLYPTIIATAIFTFPADIAKIAKNGLWLSPIISSLVGFLVIFIAIRLYKFFPKQTVIQYSEKILGKFFGKALGVLFVFTLFVADGTSLRQFTELSTGIFLLRTPMIVTAGGLLLVCGFAVRAGLEVVARSTQILLPIYVLSLVLIIILIIPEYNLENLFPILENGFFSTVKAAVVKQTMFTLFFLTAFLLPFVSDTENVMKWNCISICLVTGTLVFINLTVLLLFGENVSYFTYPFLSASRYVRIGDFLEQLESIVFALWVAGTFVKIAVQYYVTALATAQLLGLSSVKPVIFPIGPIIFIFSIWGIPNFTFLTDYMGNAIPYFSFSMLVVIPLMLLVIAIVRKKISSKKADAMKI</sequence>
<keyword evidence="7 8" id="KW-0472">Membrane</keyword>
<keyword evidence="6 8" id="KW-1133">Transmembrane helix</keyword>
<dbReference type="NCBIfam" id="TIGR00912">
    <property type="entry name" value="2A0309"/>
    <property type="match status" value="1"/>
</dbReference>
<dbReference type="Pfam" id="PF03845">
    <property type="entry name" value="Spore_permease"/>
    <property type="match status" value="1"/>
</dbReference>
<comment type="similarity">
    <text evidence="2">Belongs to the amino acid-polyamine-organocation (APC) superfamily. Spore germination protein (SGP) (TC 2.A.3.9) family.</text>
</comment>
<evidence type="ECO:0000256" key="8">
    <source>
        <dbReference type="SAM" id="Phobius"/>
    </source>
</evidence>
<dbReference type="PANTHER" id="PTHR34975">
    <property type="entry name" value="SPORE GERMINATION PROTEIN A2"/>
    <property type="match status" value="1"/>
</dbReference>
<dbReference type="Proteomes" id="UP000625804">
    <property type="component" value="Unassembled WGS sequence"/>
</dbReference>
<evidence type="ECO:0000256" key="6">
    <source>
        <dbReference type="ARBA" id="ARBA00022989"/>
    </source>
</evidence>
<dbReference type="PANTHER" id="PTHR34975:SF2">
    <property type="entry name" value="SPORE GERMINATION PROTEIN A2"/>
    <property type="match status" value="1"/>
</dbReference>
<dbReference type="GO" id="GO:0009847">
    <property type="term" value="P:spore germination"/>
    <property type="evidence" value="ECO:0007669"/>
    <property type="project" value="InterPro"/>
</dbReference>